<name>A0A251RVY9_HELAN</name>
<reference evidence="2" key="1">
    <citation type="journal article" date="2017" name="Nature">
        <title>The sunflower genome provides insights into oil metabolism, flowering and Asterid evolution.</title>
        <authorList>
            <person name="Badouin H."/>
            <person name="Gouzy J."/>
            <person name="Grassa C.J."/>
            <person name="Murat F."/>
            <person name="Staton S.E."/>
            <person name="Cottret L."/>
            <person name="Lelandais-Briere C."/>
            <person name="Owens G.L."/>
            <person name="Carrere S."/>
            <person name="Mayjonade B."/>
            <person name="Legrand L."/>
            <person name="Gill N."/>
            <person name="Kane N.C."/>
            <person name="Bowers J.E."/>
            <person name="Hubner S."/>
            <person name="Bellec A."/>
            <person name="Berard A."/>
            <person name="Berges H."/>
            <person name="Blanchet N."/>
            <person name="Boniface M.C."/>
            <person name="Brunel D."/>
            <person name="Catrice O."/>
            <person name="Chaidir N."/>
            <person name="Claudel C."/>
            <person name="Donnadieu C."/>
            <person name="Faraut T."/>
            <person name="Fievet G."/>
            <person name="Helmstetter N."/>
            <person name="King M."/>
            <person name="Knapp S.J."/>
            <person name="Lai Z."/>
            <person name="Le Paslier M.C."/>
            <person name="Lippi Y."/>
            <person name="Lorenzon L."/>
            <person name="Mandel J.R."/>
            <person name="Marage G."/>
            <person name="Marchand G."/>
            <person name="Marquand E."/>
            <person name="Bret-Mestries E."/>
            <person name="Morien E."/>
            <person name="Nambeesan S."/>
            <person name="Nguyen T."/>
            <person name="Pegot-Espagnet P."/>
            <person name="Pouilly N."/>
            <person name="Raftis F."/>
            <person name="Sallet E."/>
            <person name="Schiex T."/>
            <person name="Thomas J."/>
            <person name="Vandecasteele C."/>
            <person name="Vares D."/>
            <person name="Vear F."/>
            <person name="Vautrin S."/>
            <person name="Crespi M."/>
            <person name="Mangin B."/>
            <person name="Burke J.M."/>
            <person name="Salse J."/>
            <person name="Munos S."/>
            <person name="Vincourt P."/>
            <person name="Rieseberg L.H."/>
            <person name="Langlade N.B."/>
        </authorList>
    </citation>
    <scope>NUCLEOTIDE SEQUENCE [LARGE SCALE GENOMIC DNA]</scope>
    <source>
        <strain evidence="2">cv. SF193</strain>
    </source>
</reference>
<dbReference type="AlphaFoldDB" id="A0A251RVY9"/>
<dbReference type="EMBL" id="CM007905">
    <property type="protein sequence ID" value="OTF90393.1"/>
    <property type="molecule type" value="Genomic_DNA"/>
</dbReference>
<dbReference type="InParanoid" id="A0A251RVY9"/>
<organism evidence="1 2">
    <name type="scientific">Helianthus annuus</name>
    <name type="common">Common sunflower</name>
    <dbReference type="NCBI Taxonomy" id="4232"/>
    <lineage>
        <taxon>Eukaryota</taxon>
        <taxon>Viridiplantae</taxon>
        <taxon>Streptophyta</taxon>
        <taxon>Embryophyta</taxon>
        <taxon>Tracheophyta</taxon>
        <taxon>Spermatophyta</taxon>
        <taxon>Magnoliopsida</taxon>
        <taxon>eudicotyledons</taxon>
        <taxon>Gunneridae</taxon>
        <taxon>Pentapetalae</taxon>
        <taxon>asterids</taxon>
        <taxon>campanulids</taxon>
        <taxon>Asterales</taxon>
        <taxon>Asteraceae</taxon>
        <taxon>Asteroideae</taxon>
        <taxon>Heliantheae alliance</taxon>
        <taxon>Heliantheae</taxon>
        <taxon>Helianthus</taxon>
    </lineage>
</organism>
<protein>
    <submittedName>
        <fullName evidence="1">Uncharacterized protein</fullName>
    </submittedName>
</protein>
<accession>A0A251RVY9</accession>
<dbReference type="Proteomes" id="UP000215914">
    <property type="component" value="Chromosome 16"/>
</dbReference>
<sequence length="81" mass="9739">MDWSKWLIFYFIGSGRESINDPQHPDFYEGEEMWMARGFINQFFLLKQKVIQDILDSSKSQEERLLDQKREDHIEALLDQG</sequence>
<evidence type="ECO:0000313" key="1">
    <source>
        <dbReference type="EMBL" id="OTF90393.1"/>
    </source>
</evidence>
<proteinExistence type="predicted"/>
<keyword evidence="2" id="KW-1185">Reference proteome</keyword>
<gene>
    <name evidence="1" type="ORF">HannXRQ_Chr16g0499161</name>
</gene>
<evidence type="ECO:0000313" key="2">
    <source>
        <dbReference type="Proteomes" id="UP000215914"/>
    </source>
</evidence>